<organism evidence="1 2">
    <name type="scientific">Lentibacillus salinarum</name>
    <dbReference type="NCBI Taxonomy" id="446820"/>
    <lineage>
        <taxon>Bacteria</taxon>
        <taxon>Bacillati</taxon>
        <taxon>Bacillota</taxon>
        <taxon>Bacilli</taxon>
        <taxon>Bacillales</taxon>
        <taxon>Bacillaceae</taxon>
        <taxon>Lentibacillus</taxon>
    </lineage>
</organism>
<proteinExistence type="predicted"/>
<keyword evidence="2" id="KW-1185">Reference proteome</keyword>
<gene>
    <name evidence="1" type="ORF">ACFQ4A_09710</name>
</gene>
<accession>A0ABW3ZUM3</accession>
<reference evidence="2" key="1">
    <citation type="journal article" date="2019" name="Int. J. Syst. Evol. Microbiol.">
        <title>The Global Catalogue of Microorganisms (GCM) 10K type strain sequencing project: providing services to taxonomists for standard genome sequencing and annotation.</title>
        <authorList>
            <consortium name="The Broad Institute Genomics Platform"/>
            <consortium name="The Broad Institute Genome Sequencing Center for Infectious Disease"/>
            <person name="Wu L."/>
            <person name="Ma J."/>
        </authorList>
    </citation>
    <scope>NUCLEOTIDE SEQUENCE [LARGE SCALE GENOMIC DNA]</scope>
    <source>
        <strain evidence="2">CCUG 54822</strain>
    </source>
</reference>
<protein>
    <submittedName>
        <fullName evidence="1">Uncharacterized protein</fullName>
    </submittedName>
</protein>
<evidence type="ECO:0000313" key="2">
    <source>
        <dbReference type="Proteomes" id="UP001597178"/>
    </source>
</evidence>
<sequence length="525" mass="60575">MERLSYKAFMNEVRQRLADFSAEELRRLIMEWATEELPDKRLDFLNKLKPESQETMPETDADALMDEIEAFAQDVEDGVYVDGYGWDDDYLEERDFGDESWAGEMDDFFLEARHLLREEHYEAAEDVYRKLFAILEMGEEPGYLPGDLYINNMLEVDLHEHVALFLRSVYINAKSEERVNLLYEAMKEFSYLTSPNVKLTDINDSLDASLPDFHDFLTDWIEFLKEKPIFHVNQLLREAVFLKGGIPAIADFAGSYADKFPEAYMDWIAALQKEGDRESVLQVVTEGLDNIPGNFTVRADVAEKMTEIGDELDDNRMQLKGLRESFYSDPSVKYLLDLYILAEEENCLEEVRDEAEKRMTELKNEGSTPSGYIDNRHAAIDEGDYIHALILGGKYERVFEMCQGKGALGWSSSSHPKPVMLTFLMDVLAKGGDYSKVRKDQWRYAISRGFFGTQDIDIAKYNHIINRVKNSVRLTDEQEEFYLTWCRNETGRRIDAIVSNKYRGSYDKAAKVLVAMAETLADRGK</sequence>
<dbReference type="RefSeq" id="WP_382399969.1">
    <property type="nucleotide sequence ID" value="NZ_JBHTNH010000020.1"/>
</dbReference>
<evidence type="ECO:0000313" key="1">
    <source>
        <dbReference type="EMBL" id="MFD1361929.1"/>
    </source>
</evidence>
<dbReference type="Proteomes" id="UP001597178">
    <property type="component" value="Unassembled WGS sequence"/>
</dbReference>
<name>A0ABW3ZUM3_9BACI</name>
<dbReference type="EMBL" id="JBHTNH010000020">
    <property type="protein sequence ID" value="MFD1361929.1"/>
    <property type="molecule type" value="Genomic_DNA"/>
</dbReference>
<comment type="caution">
    <text evidence="1">The sequence shown here is derived from an EMBL/GenBank/DDBJ whole genome shotgun (WGS) entry which is preliminary data.</text>
</comment>